<dbReference type="GO" id="GO:0005886">
    <property type="term" value="C:plasma membrane"/>
    <property type="evidence" value="ECO:0007669"/>
    <property type="project" value="UniProtKB-SubCell"/>
</dbReference>
<evidence type="ECO:0000256" key="2">
    <source>
        <dbReference type="ARBA" id="ARBA00022475"/>
    </source>
</evidence>
<evidence type="ECO:0000256" key="1">
    <source>
        <dbReference type="ARBA" id="ARBA00004429"/>
    </source>
</evidence>
<dbReference type="OrthoDB" id="9786870at2"/>
<dbReference type="GeneID" id="78343057"/>
<proteinExistence type="predicted"/>
<keyword evidence="11" id="KW-1185">Reference proteome</keyword>
<protein>
    <submittedName>
        <fullName evidence="10">Membrane protein</fullName>
    </submittedName>
</protein>
<reference evidence="11" key="1">
    <citation type="submission" date="2019-06" db="EMBL/GenBank/DDBJ databases">
        <title>Alistipes onderdonkii subsp. vulgaris subsp. nov., Alistipes dispar sp. nov. and Alistipes communis sp. nov., isolated from human faeces, and creation of Alistipes onderdonkii subsp. onderdonkii subsp. nov.</title>
        <authorList>
            <person name="Sakamoto M."/>
            <person name="Ikeyama N."/>
            <person name="Ogata Y."/>
            <person name="Suda W."/>
            <person name="Iino T."/>
            <person name="Hattori M."/>
            <person name="Ohkuma M."/>
        </authorList>
    </citation>
    <scope>NUCLEOTIDE SEQUENCE [LARGE SCALE GENOMIC DNA]</scope>
    <source>
        <strain evidence="11">5CBH24</strain>
    </source>
</reference>
<dbReference type="PANTHER" id="PTHR30443">
    <property type="entry name" value="INNER MEMBRANE PROTEIN"/>
    <property type="match status" value="1"/>
</dbReference>
<dbReference type="PANTHER" id="PTHR30443:SF0">
    <property type="entry name" value="PHOSPHOETHANOLAMINE TRANSFERASE EPTA"/>
    <property type="match status" value="1"/>
</dbReference>
<keyword evidence="2" id="KW-1003">Cell membrane</keyword>
<dbReference type="InterPro" id="IPR058130">
    <property type="entry name" value="PEA_transf_C"/>
</dbReference>
<dbReference type="Pfam" id="PF08019">
    <property type="entry name" value="EptA_B_N"/>
    <property type="match status" value="1"/>
</dbReference>
<keyword evidence="4" id="KW-0808">Transferase</keyword>
<sequence length="562" mass="63961">MEQTGKAFLRSSRHAALLALCYFAAVMIPNCILFFTEPYSIWSKAALLTLPAGGYLLWSVAFRRSGIAVWLSFPVIFFCALQIVLLYLFGNSVAATDMFINIVTTNPGEATELLSNIYPSVILVCVIYLPLLWTATVHVRRKVDFSPRFRRRTAVVGGVLALVGAGLLIPAYQTKRHVLRNEIFPVNVAYNVVLCAREYVKIENYDRTSAGFRYHARRTAKADKREIYVYVIGEASRAANWELYGYDRPTNPRLKALGDEIVVFRNMLTQSNTTHKSVPMILSSVRTNEHDELFRRKGLPALFNEAGFRTWFLSNQSPQGAMIDKLARDADSLIYMGHPRYDMQLLDTMKRIVEADTENDLLFILHCYGSHFSYHQRYPREAAYFLPDDDVAIERQHKQKIWNAYDNSIRYTDTFLSSVIGYLASLDACSALLYSADHGEDMLDDDRERFLHASPTTTCWQLHVASLAWFSEDYKRVFPQQAAAAASHENAPATTHALFQTIADIARIEADYVYREASLASPSYDTTVRRCYLNDHNRAVPFRATGLNGTDLAYFRRRGIEL</sequence>
<accession>A0A4Y1WVS0</accession>
<evidence type="ECO:0000256" key="4">
    <source>
        <dbReference type="ARBA" id="ARBA00022679"/>
    </source>
</evidence>
<dbReference type="CDD" id="cd16017">
    <property type="entry name" value="LptA"/>
    <property type="match status" value="1"/>
</dbReference>
<dbReference type="RefSeq" id="WP_141413298.1">
    <property type="nucleotide sequence ID" value="NZ_AP019735.1"/>
</dbReference>
<evidence type="ECO:0000259" key="8">
    <source>
        <dbReference type="Pfam" id="PF00884"/>
    </source>
</evidence>
<evidence type="ECO:0000313" key="11">
    <source>
        <dbReference type="Proteomes" id="UP000318946"/>
    </source>
</evidence>
<keyword evidence="6" id="KW-1133">Transmembrane helix</keyword>
<dbReference type="Gene3D" id="3.40.720.10">
    <property type="entry name" value="Alkaline Phosphatase, subunit A"/>
    <property type="match status" value="1"/>
</dbReference>
<keyword evidence="5" id="KW-0812">Transmembrane</keyword>
<dbReference type="InterPro" id="IPR017850">
    <property type="entry name" value="Alkaline_phosphatase_core_sf"/>
</dbReference>
<evidence type="ECO:0000256" key="3">
    <source>
        <dbReference type="ARBA" id="ARBA00022519"/>
    </source>
</evidence>
<dbReference type="KEGG" id="acou:A5CBH24_23400"/>
<name>A0A4Y1WVS0_9BACT</name>
<evidence type="ECO:0000256" key="5">
    <source>
        <dbReference type="ARBA" id="ARBA00022692"/>
    </source>
</evidence>
<dbReference type="AlphaFoldDB" id="A0A4Y1WVS0"/>
<evidence type="ECO:0000313" key="10">
    <source>
        <dbReference type="EMBL" id="BBL05027.1"/>
    </source>
</evidence>
<organism evidence="10 11">
    <name type="scientific">Alistipes communis</name>
    <dbReference type="NCBI Taxonomy" id="2585118"/>
    <lineage>
        <taxon>Bacteria</taxon>
        <taxon>Pseudomonadati</taxon>
        <taxon>Bacteroidota</taxon>
        <taxon>Bacteroidia</taxon>
        <taxon>Bacteroidales</taxon>
        <taxon>Rikenellaceae</taxon>
        <taxon>Alistipes</taxon>
    </lineage>
</organism>
<dbReference type="GO" id="GO:0009244">
    <property type="term" value="P:lipopolysaccharide core region biosynthetic process"/>
    <property type="evidence" value="ECO:0007669"/>
    <property type="project" value="TreeGrafter"/>
</dbReference>
<dbReference type="InterPro" id="IPR040423">
    <property type="entry name" value="PEA_transferase"/>
</dbReference>
<dbReference type="Proteomes" id="UP000318946">
    <property type="component" value="Chromosome"/>
</dbReference>
<keyword evidence="3" id="KW-0997">Cell inner membrane</keyword>
<dbReference type="InterPro" id="IPR000917">
    <property type="entry name" value="Sulfatase_N"/>
</dbReference>
<dbReference type="GO" id="GO:0016776">
    <property type="term" value="F:phosphotransferase activity, phosphate group as acceptor"/>
    <property type="evidence" value="ECO:0007669"/>
    <property type="project" value="TreeGrafter"/>
</dbReference>
<dbReference type="EMBL" id="AP019735">
    <property type="protein sequence ID" value="BBL05027.1"/>
    <property type="molecule type" value="Genomic_DNA"/>
</dbReference>
<feature type="domain" description="Sulfatase N-terminal" evidence="8">
    <location>
        <begin position="228"/>
        <end position="498"/>
    </location>
</feature>
<feature type="domain" description="Phosphoethanolamine transferase N-terminal" evidence="9">
    <location>
        <begin position="96"/>
        <end position="192"/>
    </location>
</feature>
<keyword evidence="7" id="KW-0472">Membrane</keyword>
<evidence type="ECO:0000256" key="7">
    <source>
        <dbReference type="ARBA" id="ARBA00023136"/>
    </source>
</evidence>
<dbReference type="Pfam" id="PF00884">
    <property type="entry name" value="Sulfatase"/>
    <property type="match status" value="1"/>
</dbReference>
<dbReference type="InterPro" id="IPR012549">
    <property type="entry name" value="EptA-like_N"/>
</dbReference>
<dbReference type="SUPFAM" id="SSF53649">
    <property type="entry name" value="Alkaline phosphatase-like"/>
    <property type="match status" value="1"/>
</dbReference>
<comment type="subcellular location">
    <subcellularLocation>
        <location evidence="1">Cell inner membrane</location>
        <topology evidence="1">Multi-pass membrane protein</topology>
    </subcellularLocation>
</comment>
<evidence type="ECO:0000259" key="9">
    <source>
        <dbReference type="Pfam" id="PF08019"/>
    </source>
</evidence>
<evidence type="ECO:0000256" key="6">
    <source>
        <dbReference type="ARBA" id="ARBA00022989"/>
    </source>
</evidence>
<gene>
    <name evidence="10" type="ORF">A5CBH24_23400</name>
</gene>